<comment type="caution">
    <text evidence="2">The sequence shown here is derived from an EMBL/GenBank/DDBJ whole genome shotgun (WGS) entry which is preliminary data.</text>
</comment>
<evidence type="ECO:0000256" key="1">
    <source>
        <dbReference type="SAM" id="Coils"/>
    </source>
</evidence>
<sequence>MAEMIEKPQDFLGMALQQNKAIAESMEQLYNEMKLTNEKTEQRFAEIEEIQESLKKNVTLTRGEIARLKRLILAKSKPLTHQFFKEPVSEELFEAKRGHTISYLWTILKMKYDVSTYPEISHIHFDEAMNIVRGTTIDDFPKAYYRLTPKMQNIAGQEIEHVEFLEDDSMSLFE</sequence>
<keyword evidence="3" id="KW-1185">Reference proteome</keyword>
<feature type="coiled-coil region" evidence="1">
    <location>
        <begin position="23"/>
        <end position="57"/>
    </location>
</feature>
<dbReference type="EMBL" id="PNHQ01000002">
    <property type="protein sequence ID" value="PMC80477.1"/>
    <property type="molecule type" value="Genomic_DNA"/>
</dbReference>
<evidence type="ECO:0000313" key="3">
    <source>
        <dbReference type="Proteomes" id="UP000235701"/>
    </source>
</evidence>
<dbReference type="Proteomes" id="UP000235701">
    <property type="component" value="Unassembled WGS sequence"/>
</dbReference>
<proteinExistence type="predicted"/>
<accession>A0A2N6UFZ4</accession>
<dbReference type="AlphaFoldDB" id="A0A2N6UFZ4"/>
<dbReference type="RefSeq" id="WP_102198752.1">
    <property type="nucleotide sequence ID" value="NZ_PNHQ01000002.1"/>
</dbReference>
<organism evidence="2 3">
    <name type="scientific">Aerococcus viridans</name>
    <dbReference type="NCBI Taxonomy" id="1377"/>
    <lineage>
        <taxon>Bacteria</taxon>
        <taxon>Bacillati</taxon>
        <taxon>Bacillota</taxon>
        <taxon>Bacilli</taxon>
        <taxon>Lactobacillales</taxon>
        <taxon>Aerococcaceae</taxon>
        <taxon>Aerococcus</taxon>
    </lineage>
</organism>
<keyword evidence="1" id="KW-0175">Coiled coil</keyword>
<gene>
    <name evidence="2" type="ORF">CJ191_01325</name>
</gene>
<protein>
    <submittedName>
        <fullName evidence="2">Uncharacterized protein</fullName>
    </submittedName>
</protein>
<evidence type="ECO:0000313" key="2">
    <source>
        <dbReference type="EMBL" id="PMC80477.1"/>
    </source>
</evidence>
<reference evidence="2 3" key="1">
    <citation type="submission" date="2017-09" db="EMBL/GenBank/DDBJ databases">
        <title>Bacterial strain isolated from the female urinary microbiota.</title>
        <authorList>
            <person name="Thomas-White K."/>
            <person name="Kumar N."/>
            <person name="Forster S."/>
            <person name="Putonti C."/>
            <person name="Lawley T."/>
            <person name="Wolfe A.J."/>
        </authorList>
    </citation>
    <scope>NUCLEOTIDE SEQUENCE [LARGE SCALE GENOMIC DNA]</scope>
    <source>
        <strain evidence="2 3">UMB0240</strain>
    </source>
</reference>
<name>A0A2N6UFZ4_9LACT</name>